<organism evidence="4 5">
    <name type="scientific">Ruminococcus albus (strain ATCC 27210 / DSM 20455 / JCM 14654 / NCDO 2250 / 7)</name>
    <dbReference type="NCBI Taxonomy" id="697329"/>
    <lineage>
        <taxon>Bacteria</taxon>
        <taxon>Bacillati</taxon>
        <taxon>Bacillota</taxon>
        <taxon>Clostridia</taxon>
        <taxon>Eubacteriales</taxon>
        <taxon>Oscillospiraceae</taxon>
        <taxon>Ruminococcus</taxon>
    </lineage>
</organism>
<protein>
    <submittedName>
        <fullName evidence="4">Restriction endonuclease</fullName>
    </submittedName>
</protein>
<dbReference type="HOGENOM" id="CLU_962735_0_0_9"/>
<dbReference type="GO" id="GO:0015666">
    <property type="term" value="F:restriction endodeoxyribonuclease activity"/>
    <property type="evidence" value="ECO:0007669"/>
    <property type="project" value="TreeGrafter"/>
</dbReference>
<keyword evidence="4" id="KW-0378">Hydrolase</keyword>
<evidence type="ECO:0000313" key="5">
    <source>
        <dbReference type="Proteomes" id="UP000006919"/>
    </source>
</evidence>
<keyword evidence="4" id="KW-0255">Endonuclease</keyword>
<dbReference type="InterPro" id="IPR011856">
    <property type="entry name" value="tRNA_endonuc-like_dom_sf"/>
</dbReference>
<dbReference type="eggNOG" id="COG1787">
    <property type="taxonomic scope" value="Bacteria"/>
</dbReference>
<keyword evidence="2" id="KW-0732">Signal</keyword>
<dbReference type="KEGG" id="ral:Rumal_1169"/>
<feature type="signal peptide" evidence="2">
    <location>
        <begin position="1"/>
        <end position="23"/>
    </location>
</feature>
<accession>E6UD84</accession>
<dbReference type="Pfam" id="PF04471">
    <property type="entry name" value="Mrr_cat"/>
    <property type="match status" value="1"/>
</dbReference>
<evidence type="ECO:0000259" key="3">
    <source>
        <dbReference type="Pfam" id="PF04471"/>
    </source>
</evidence>
<evidence type="ECO:0000313" key="4">
    <source>
        <dbReference type="EMBL" id="ADU21689.1"/>
    </source>
</evidence>
<evidence type="ECO:0000256" key="1">
    <source>
        <dbReference type="SAM" id="Phobius"/>
    </source>
</evidence>
<gene>
    <name evidence="4" type="ordered locus">Rumal_1169</name>
</gene>
<reference evidence="4 5" key="1">
    <citation type="journal article" date="2011" name="J. Bacteriol.">
        <title>Complete genome of the cellulolytic ruminal bacterium Ruminococcus albus 7.</title>
        <authorList>
            <person name="Suen G."/>
            <person name="Stevenson D.M."/>
            <person name="Bruce D.C."/>
            <person name="Chertkov O."/>
            <person name="Copeland A."/>
            <person name="Cheng J.F."/>
            <person name="Detter C."/>
            <person name="Detter J.C."/>
            <person name="Goodwin L.A."/>
            <person name="Han C.S."/>
            <person name="Hauser L.J."/>
            <person name="Ivanova N.N."/>
            <person name="Kyrpides N.C."/>
            <person name="Land M.L."/>
            <person name="Lapidus A."/>
            <person name="Lucas S."/>
            <person name="Ovchinnikova G."/>
            <person name="Pitluck S."/>
            <person name="Tapia R."/>
            <person name="Woyke T."/>
            <person name="Boyum J."/>
            <person name="Mead D."/>
            <person name="Weimer P.J."/>
        </authorList>
    </citation>
    <scope>NUCLEOTIDE SEQUENCE [LARGE SCALE GENOMIC DNA]</scope>
    <source>
        <strain evidence="5">ATCC 27210 / DSM 20455 / JCM 14654 / NCDO 2250 / 7</strain>
    </source>
</reference>
<dbReference type="EMBL" id="CP002403">
    <property type="protein sequence ID" value="ADU21689.1"/>
    <property type="molecule type" value="Genomic_DNA"/>
</dbReference>
<dbReference type="GO" id="GO:0009307">
    <property type="term" value="P:DNA restriction-modification system"/>
    <property type="evidence" value="ECO:0007669"/>
    <property type="project" value="InterPro"/>
</dbReference>
<dbReference type="AlphaFoldDB" id="E6UD84"/>
<dbReference type="Gene3D" id="3.40.1350.10">
    <property type="match status" value="1"/>
</dbReference>
<keyword evidence="4" id="KW-0540">Nuclease</keyword>
<keyword evidence="1" id="KW-0812">Transmembrane</keyword>
<dbReference type="PANTHER" id="PTHR30015:SF6">
    <property type="entry name" value="SLL1429 PROTEIN"/>
    <property type="match status" value="1"/>
</dbReference>
<dbReference type="REBASE" id="30854">
    <property type="entry name" value="Ral7Mrr3P"/>
</dbReference>
<dbReference type="STRING" id="697329.Rumal_1169"/>
<dbReference type="InterPro" id="IPR052906">
    <property type="entry name" value="Type_IV_Methyl-Rstrct_Enzyme"/>
</dbReference>
<feature type="chain" id="PRO_5038856745" evidence="2">
    <location>
        <begin position="24"/>
        <end position="289"/>
    </location>
</feature>
<dbReference type="PANTHER" id="PTHR30015">
    <property type="entry name" value="MRR RESTRICTION SYSTEM PROTEIN"/>
    <property type="match status" value="1"/>
</dbReference>
<evidence type="ECO:0000256" key="2">
    <source>
        <dbReference type="SAM" id="SignalP"/>
    </source>
</evidence>
<keyword evidence="1" id="KW-1133">Transmembrane helix</keyword>
<dbReference type="RefSeq" id="WP_013497862.1">
    <property type="nucleotide sequence ID" value="NC_014833.1"/>
</dbReference>
<keyword evidence="1" id="KW-0472">Membrane</keyword>
<feature type="domain" description="Restriction endonuclease type IV Mrr" evidence="3">
    <location>
        <begin position="67"/>
        <end position="177"/>
    </location>
</feature>
<dbReference type="InterPro" id="IPR011335">
    <property type="entry name" value="Restrct_endonuc-II-like"/>
</dbReference>
<sequence length="289" mass="32086" precursor="true">MKRILFFAAVLLALSVYSSVKLANYFGTGGDRPGYCGYMIYLPFLSIPLYLGASFIRHLGRLTLKKLDNMEGHDFEYACAGILKANGFRDIEVTKGSGDFGVDIIAVKKRKKYAVQCKRYDKKLGNPAVQEVIGGLAYYGCEAGAVMTNSYFTESARKLAEVNGIELWDRDTLADMLKKQGNAKYILETVPADMEDIPPESVCALTVERFFEDHGITVQTVNTEYLEDSCELLMEIVPETGVRISDIRDLAPELAIHGGWEYVTCVFPSHTAGTVGLEIPLEMDDIDKE</sequence>
<name>E6UD84_RUMA7</name>
<dbReference type="GO" id="GO:0003677">
    <property type="term" value="F:DNA binding"/>
    <property type="evidence" value="ECO:0007669"/>
    <property type="project" value="InterPro"/>
</dbReference>
<feature type="transmembrane region" description="Helical" evidence="1">
    <location>
        <begin position="38"/>
        <end position="56"/>
    </location>
</feature>
<proteinExistence type="predicted"/>
<dbReference type="Proteomes" id="UP000006919">
    <property type="component" value="Chromosome"/>
</dbReference>
<dbReference type="SUPFAM" id="SSF52980">
    <property type="entry name" value="Restriction endonuclease-like"/>
    <property type="match status" value="1"/>
</dbReference>
<dbReference type="InterPro" id="IPR007560">
    <property type="entry name" value="Restrct_endonuc_IV_Mrr"/>
</dbReference>